<gene>
    <name evidence="1" type="primary">cas8a1</name>
    <name evidence="1" type="ORF">H6F99_04080</name>
</gene>
<evidence type="ECO:0000313" key="1">
    <source>
        <dbReference type="EMBL" id="MBD2277529.1"/>
    </source>
</evidence>
<comment type="caution">
    <text evidence="1">The sequence shown here is derived from an EMBL/GenBank/DDBJ whole genome shotgun (WGS) entry which is preliminary data.</text>
</comment>
<reference evidence="1 2" key="1">
    <citation type="journal article" date="2020" name="ISME J.">
        <title>Comparative genomics reveals insights into cyanobacterial evolution and habitat adaptation.</title>
        <authorList>
            <person name="Chen M.Y."/>
            <person name="Teng W.K."/>
            <person name="Zhao L."/>
            <person name="Hu C.X."/>
            <person name="Zhou Y.K."/>
            <person name="Han B.P."/>
            <person name="Song L.R."/>
            <person name="Shu W.S."/>
        </authorList>
    </citation>
    <scope>NUCLEOTIDE SEQUENCE [LARGE SCALE GENOMIC DNA]</scope>
    <source>
        <strain evidence="1 2">FACHB-1040</strain>
    </source>
</reference>
<accession>A0ABR8BRU7</accession>
<dbReference type="InterPro" id="IPR027811">
    <property type="entry name" value="CRISPR-assoc_Csx13_C"/>
</dbReference>
<dbReference type="EMBL" id="JACJQT010000007">
    <property type="protein sequence ID" value="MBD2277529.1"/>
    <property type="molecule type" value="Genomic_DNA"/>
</dbReference>
<proteinExistence type="predicted"/>
<organism evidence="1 2">
    <name type="scientific">Aphanizomenon flos-aquae FACHB-1040</name>
    <dbReference type="NCBI Taxonomy" id="2692887"/>
    <lineage>
        <taxon>Bacteria</taxon>
        <taxon>Bacillati</taxon>
        <taxon>Cyanobacteriota</taxon>
        <taxon>Cyanophyceae</taxon>
        <taxon>Nostocales</taxon>
        <taxon>Aphanizomenonaceae</taxon>
        <taxon>Aphanizomenon</taxon>
    </lineage>
</organism>
<name>A0ABR8BRU7_APHFL</name>
<dbReference type="Proteomes" id="UP000606721">
    <property type="component" value="Unassembled WGS sequence"/>
</dbReference>
<keyword evidence="2" id="KW-1185">Reference proteome</keyword>
<dbReference type="NCBIfam" id="TIGR03486">
    <property type="entry name" value="cas_csx13_C"/>
    <property type="match status" value="1"/>
</dbReference>
<protein>
    <submittedName>
        <fullName evidence="1">CRISPR-associated protein Cas8a1/Csx13</fullName>
    </submittedName>
</protein>
<sequence length="272" mass="31956">MKGIPWWSDFWEKLVIEDLQGYLFNQLFFNREGFIIMAENSEEDKQHLIFIKVFQQAMKGTFAKMYAKVEAGKDPPIKKKVERLRAELNYCYDDLSFKEYLSDFSVRGGLNKYFNQHQEEISLLIKKTPWQELIIWSLLAIASYKPKDKPTIIDDSSLLNNQQLEEMYPFCPDSLVFQRTTHFASYISYCFEYCDPQSKAAKFTQEFIDEVECGQIDPSTLWIGGAIVKDLQQLDNFDNSPFKKAHIYRNRNELIEALKTVIKRDLGLEKSK</sequence>
<evidence type="ECO:0000313" key="2">
    <source>
        <dbReference type="Proteomes" id="UP000606721"/>
    </source>
</evidence>